<dbReference type="GO" id="GO:0005737">
    <property type="term" value="C:cytoplasm"/>
    <property type="evidence" value="ECO:0007669"/>
    <property type="project" value="TreeGrafter"/>
</dbReference>
<dbReference type="GO" id="GO:0005634">
    <property type="term" value="C:nucleus"/>
    <property type="evidence" value="ECO:0007669"/>
    <property type="project" value="TreeGrafter"/>
</dbReference>
<organism evidence="3 4">
    <name type="scientific">Blumeria hordei</name>
    <name type="common">Barley powdery mildew</name>
    <name type="synonym">Blumeria graminis f. sp. hordei</name>
    <dbReference type="NCBI Taxonomy" id="2867405"/>
    <lineage>
        <taxon>Eukaryota</taxon>
        <taxon>Fungi</taxon>
        <taxon>Dikarya</taxon>
        <taxon>Ascomycota</taxon>
        <taxon>Pezizomycotina</taxon>
        <taxon>Leotiomycetes</taxon>
        <taxon>Erysiphales</taxon>
        <taxon>Erysiphaceae</taxon>
        <taxon>Blumeria</taxon>
    </lineage>
</organism>
<protein>
    <recommendedName>
        <fullName evidence="2">Serine hydrolase domain-containing protein</fullName>
    </recommendedName>
</protein>
<feature type="domain" description="Serine hydrolase" evidence="2">
    <location>
        <begin position="8"/>
        <end position="229"/>
    </location>
</feature>
<dbReference type="VEuPathDB" id="FungiDB:BLGHR1_10407"/>
<evidence type="ECO:0000259" key="2">
    <source>
        <dbReference type="Pfam" id="PF03959"/>
    </source>
</evidence>
<evidence type="ECO:0000256" key="1">
    <source>
        <dbReference type="ARBA" id="ARBA00022801"/>
    </source>
</evidence>
<sequence>MSNKTPLPRVAMFHGGGSTPQIFKRQCEALERHLGNSFEFVFFGAPFQSGPGAGVLPFFSEETWGPYLNWFTKGENGDDIPDGTAGSYDDEEGIDRVVRLIRECGPGGKWVGCLGFSQGTRTVAGLLRWQQWRNNKETVDGDIDIKFGILCMGAGAPMSSTIPESLLKWDEANSNRLICQKDEQIRIPTLHLHGLSDSCYEAGKVQMKSHFDQNTVTCIEIDYHHAMPWHPKDVSLFVESIKKLYPQRKDGSQIS</sequence>
<dbReference type="GO" id="GO:0044550">
    <property type="term" value="P:secondary metabolite biosynthetic process"/>
    <property type="evidence" value="ECO:0007669"/>
    <property type="project" value="TreeGrafter"/>
</dbReference>
<accession>A0A383UHF2</accession>
<gene>
    <name evidence="3" type="ORF">BLGHR1_10407</name>
</gene>
<dbReference type="AlphaFoldDB" id="A0A383UHF2"/>
<dbReference type="SUPFAM" id="SSF53474">
    <property type="entry name" value="alpha/beta-Hydrolases"/>
    <property type="match status" value="1"/>
</dbReference>
<dbReference type="PANTHER" id="PTHR48070:SF1">
    <property type="entry name" value="SERINE HYDROLASE FSH DOMAIN-CONTAINING PROTEIN"/>
    <property type="match status" value="1"/>
</dbReference>
<evidence type="ECO:0000313" key="3">
    <source>
        <dbReference type="EMBL" id="SZE99657.1"/>
    </source>
</evidence>
<dbReference type="Proteomes" id="UP000275772">
    <property type="component" value="Unassembled WGS sequence"/>
</dbReference>
<dbReference type="GO" id="GO:0016787">
    <property type="term" value="F:hydrolase activity"/>
    <property type="evidence" value="ECO:0007669"/>
    <property type="project" value="UniProtKB-KW"/>
</dbReference>
<dbReference type="InterPro" id="IPR050593">
    <property type="entry name" value="LovG"/>
</dbReference>
<proteinExistence type="predicted"/>
<name>A0A383UHF2_BLUHO</name>
<dbReference type="InterPro" id="IPR029058">
    <property type="entry name" value="AB_hydrolase_fold"/>
</dbReference>
<dbReference type="Pfam" id="PF03959">
    <property type="entry name" value="FSH1"/>
    <property type="match status" value="1"/>
</dbReference>
<keyword evidence="1" id="KW-0378">Hydrolase</keyword>
<evidence type="ECO:0000313" key="4">
    <source>
        <dbReference type="Proteomes" id="UP000275772"/>
    </source>
</evidence>
<dbReference type="Gene3D" id="3.40.50.1820">
    <property type="entry name" value="alpha/beta hydrolase"/>
    <property type="match status" value="1"/>
</dbReference>
<dbReference type="EMBL" id="UNSH01000001">
    <property type="protein sequence ID" value="SZE99657.1"/>
    <property type="molecule type" value="Genomic_DNA"/>
</dbReference>
<dbReference type="PANTHER" id="PTHR48070">
    <property type="entry name" value="ESTERASE OVCA2"/>
    <property type="match status" value="1"/>
</dbReference>
<dbReference type="InterPro" id="IPR005645">
    <property type="entry name" value="FSH-like_dom"/>
</dbReference>
<reference evidence="3 4" key="1">
    <citation type="submission" date="2017-11" db="EMBL/GenBank/DDBJ databases">
        <authorList>
            <person name="Kracher B."/>
        </authorList>
    </citation>
    <scope>NUCLEOTIDE SEQUENCE [LARGE SCALE GENOMIC DNA]</scope>
    <source>
        <strain evidence="3 4">RACE1</strain>
    </source>
</reference>